<reference evidence="3" key="1">
    <citation type="journal article" date="2019" name="Int. J. Syst. Evol. Microbiol.">
        <title>The Global Catalogue of Microorganisms (GCM) 10K type strain sequencing project: providing services to taxonomists for standard genome sequencing and annotation.</title>
        <authorList>
            <consortium name="The Broad Institute Genomics Platform"/>
            <consortium name="The Broad Institute Genome Sequencing Center for Infectious Disease"/>
            <person name="Wu L."/>
            <person name="Ma J."/>
        </authorList>
    </citation>
    <scope>NUCLEOTIDE SEQUENCE [LARGE SCALE GENOMIC DNA]</scope>
    <source>
        <strain evidence="3">CGMCC 4.7275</strain>
    </source>
</reference>
<organism evidence="2 3">
    <name type="scientific">Streptomyces camponoticapitis</name>
    <dbReference type="NCBI Taxonomy" id="1616125"/>
    <lineage>
        <taxon>Bacteria</taxon>
        <taxon>Bacillati</taxon>
        <taxon>Actinomycetota</taxon>
        <taxon>Actinomycetes</taxon>
        <taxon>Kitasatosporales</taxon>
        <taxon>Streptomycetaceae</taxon>
        <taxon>Streptomyces</taxon>
    </lineage>
</organism>
<accession>A0ABQ2EEZ0</accession>
<comment type="caution">
    <text evidence="2">The sequence shown here is derived from an EMBL/GenBank/DDBJ whole genome shotgun (WGS) entry which is preliminary data.</text>
</comment>
<gene>
    <name evidence="2" type="ORF">GCM10011583_46020</name>
</gene>
<feature type="compositionally biased region" description="Low complexity" evidence="1">
    <location>
        <begin position="41"/>
        <end position="51"/>
    </location>
</feature>
<evidence type="ECO:0000313" key="3">
    <source>
        <dbReference type="Proteomes" id="UP000660265"/>
    </source>
</evidence>
<keyword evidence="3" id="KW-1185">Reference proteome</keyword>
<protein>
    <submittedName>
        <fullName evidence="2">Uncharacterized protein</fullName>
    </submittedName>
</protein>
<name>A0ABQ2EEZ0_9ACTN</name>
<evidence type="ECO:0000313" key="2">
    <source>
        <dbReference type="EMBL" id="GGK08790.1"/>
    </source>
</evidence>
<proteinExistence type="predicted"/>
<evidence type="ECO:0000256" key="1">
    <source>
        <dbReference type="SAM" id="MobiDB-lite"/>
    </source>
</evidence>
<dbReference type="EMBL" id="BMMV01000015">
    <property type="protein sequence ID" value="GGK08790.1"/>
    <property type="molecule type" value="Genomic_DNA"/>
</dbReference>
<dbReference type="Proteomes" id="UP000660265">
    <property type="component" value="Unassembled WGS sequence"/>
</dbReference>
<sequence length="95" mass="9580">MVWRWGEHPAQYLAPGGDLTDRRGPADAPGRPEWSTTSAQGPAVRRTAAGPAGTGPYGLRAGCTARGNTQLAGPGTVARATGGSLARPPGGFVQA</sequence>
<feature type="region of interest" description="Disordered" evidence="1">
    <location>
        <begin position="1"/>
        <end position="95"/>
    </location>
</feature>